<dbReference type="SUPFAM" id="SSF53335">
    <property type="entry name" value="S-adenosyl-L-methionine-dependent methyltransferases"/>
    <property type="match status" value="1"/>
</dbReference>
<reference evidence="2" key="1">
    <citation type="submission" date="2018-05" db="EMBL/GenBank/DDBJ databases">
        <authorList>
            <person name="Lanie J.A."/>
            <person name="Ng W.-L."/>
            <person name="Kazmierczak K.M."/>
            <person name="Andrzejewski T.M."/>
            <person name="Davidsen T.M."/>
            <person name="Wayne K.J."/>
            <person name="Tettelin H."/>
            <person name="Glass J.I."/>
            <person name="Rusch D."/>
            <person name="Podicherti R."/>
            <person name="Tsui H.-C.T."/>
            <person name="Winkler M.E."/>
        </authorList>
    </citation>
    <scope>NUCLEOTIDE SEQUENCE</scope>
</reference>
<dbReference type="PANTHER" id="PTHR43861">
    <property type="entry name" value="TRANS-ACONITATE 2-METHYLTRANSFERASE-RELATED"/>
    <property type="match status" value="1"/>
</dbReference>
<dbReference type="InterPro" id="IPR013217">
    <property type="entry name" value="Methyltransf_12"/>
</dbReference>
<name>A0A381T5N6_9ZZZZ</name>
<dbReference type="EMBL" id="UINC01003876">
    <property type="protein sequence ID" value="SVA09987.1"/>
    <property type="molecule type" value="Genomic_DNA"/>
</dbReference>
<feature type="domain" description="Methyltransferase type 12" evidence="1">
    <location>
        <begin position="47"/>
        <end position="142"/>
    </location>
</feature>
<sequence>MSHKVSRHLRIEVATYDRKIRQFVPGYETMLGIASALAAEVKPGHVLDLGSGSGGLSEALLSYPEIGIVELWDIDPEMLEHAQIRLSDYGERTRFELRSFNDPFPACDAITACISLHHVPSLEKKQALYQRAYNALRPGGIFVNADAAVPTHGKEKERLYRYWARHLVASGIPEERAWQHFEEWAEEDSYFSLTEELAALSAVGFDAHCVWREGPSAVLLGRRL</sequence>
<dbReference type="Gene3D" id="3.40.50.150">
    <property type="entry name" value="Vaccinia Virus protein VP39"/>
    <property type="match status" value="1"/>
</dbReference>
<protein>
    <recommendedName>
        <fullName evidence="1">Methyltransferase type 12 domain-containing protein</fullName>
    </recommendedName>
</protein>
<dbReference type="Pfam" id="PF08242">
    <property type="entry name" value="Methyltransf_12"/>
    <property type="match status" value="1"/>
</dbReference>
<organism evidence="2">
    <name type="scientific">marine metagenome</name>
    <dbReference type="NCBI Taxonomy" id="408172"/>
    <lineage>
        <taxon>unclassified sequences</taxon>
        <taxon>metagenomes</taxon>
        <taxon>ecological metagenomes</taxon>
    </lineage>
</organism>
<gene>
    <name evidence="2" type="ORF">METZ01_LOCUS62841</name>
</gene>
<accession>A0A381T5N6</accession>
<dbReference type="CDD" id="cd02440">
    <property type="entry name" value="AdoMet_MTases"/>
    <property type="match status" value="1"/>
</dbReference>
<evidence type="ECO:0000259" key="1">
    <source>
        <dbReference type="Pfam" id="PF08242"/>
    </source>
</evidence>
<proteinExistence type="predicted"/>
<dbReference type="InterPro" id="IPR029063">
    <property type="entry name" value="SAM-dependent_MTases_sf"/>
</dbReference>
<evidence type="ECO:0000313" key="2">
    <source>
        <dbReference type="EMBL" id="SVA09987.1"/>
    </source>
</evidence>
<dbReference type="PANTHER" id="PTHR43861:SF1">
    <property type="entry name" value="TRANS-ACONITATE 2-METHYLTRANSFERASE"/>
    <property type="match status" value="1"/>
</dbReference>
<dbReference type="AlphaFoldDB" id="A0A381T5N6"/>